<name>A0A843XW71_COLES</name>
<keyword evidence="2" id="KW-1185">Reference proteome</keyword>
<proteinExistence type="predicted"/>
<comment type="caution">
    <text evidence="1">The sequence shown here is derived from an EMBL/GenBank/DDBJ whole genome shotgun (WGS) entry which is preliminary data.</text>
</comment>
<dbReference type="OrthoDB" id="1430331at2759"/>
<dbReference type="EMBL" id="NMUH01015644">
    <property type="protein sequence ID" value="MQM23271.1"/>
    <property type="molecule type" value="Genomic_DNA"/>
</dbReference>
<protein>
    <recommendedName>
        <fullName evidence="3">G-patch domain-containing protein</fullName>
    </recommendedName>
</protein>
<accession>A0A843XW71</accession>
<dbReference type="Proteomes" id="UP000652761">
    <property type="component" value="Unassembled WGS sequence"/>
</dbReference>
<evidence type="ECO:0000313" key="2">
    <source>
        <dbReference type="Proteomes" id="UP000652761"/>
    </source>
</evidence>
<evidence type="ECO:0000313" key="1">
    <source>
        <dbReference type="EMBL" id="MQM23271.1"/>
    </source>
</evidence>
<gene>
    <name evidence="1" type="ORF">Taro_056334</name>
</gene>
<organism evidence="1 2">
    <name type="scientific">Colocasia esculenta</name>
    <name type="common">Wild taro</name>
    <name type="synonym">Arum esculentum</name>
    <dbReference type="NCBI Taxonomy" id="4460"/>
    <lineage>
        <taxon>Eukaryota</taxon>
        <taxon>Viridiplantae</taxon>
        <taxon>Streptophyta</taxon>
        <taxon>Embryophyta</taxon>
        <taxon>Tracheophyta</taxon>
        <taxon>Spermatophyta</taxon>
        <taxon>Magnoliopsida</taxon>
        <taxon>Liliopsida</taxon>
        <taxon>Araceae</taxon>
        <taxon>Aroideae</taxon>
        <taxon>Colocasieae</taxon>
        <taxon>Colocasia</taxon>
    </lineage>
</organism>
<sequence>MLKIGYQSGKCLGAHLQRRTQVIANSKQITKRGLGYMEWAAYSSTSKSDQEPLTWTLYDHFVRGPIQPGYNTVMAEAPVSAYQVLEAQRPSKKKKAEEAEESDLEDLVTTISLLFREGCITQPSVVAESAQSASATISKRQLLGYGMSRPDI</sequence>
<dbReference type="AlphaFoldDB" id="A0A843XW71"/>
<reference evidence="1" key="1">
    <citation type="submission" date="2017-07" db="EMBL/GenBank/DDBJ databases">
        <title>Taro Niue Genome Assembly and Annotation.</title>
        <authorList>
            <person name="Atibalentja N."/>
            <person name="Keating K."/>
            <person name="Fields C.J."/>
        </authorList>
    </citation>
    <scope>NUCLEOTIDE SEQUENCE</scope>
    <source>
        <strain evidence="1">Niue_2</strain>
        <tissue evidence="1">Leaf</tissue>
    </source>
</reference>
<evidence type="ECO:0008006" key="3">
    <source>
        <dbReference type="Google" id="ProtNLM"/>
    </source>
</evidence>